<dbReference type="Pfam" id="PF00239">
    <property type="entry name" value="Resolvase"/>
    <property type="match status" value="1"/>
</dbReference>
<reference evidence="2" key="1">
    <citation type="submission" date="2009-04" db="EMBL/GenBank/DDBJ databases">
        <authorList>
            <person name="Weinstock G."/>
            <person name="Sodergren E."/>
            <person name="Clifton S."/>
            <person name="Fulton L."/>
            <person name="Fulton B."/>
            <person name="Courtney L."/>
            <person name="Fronick C."/>
            <person name="Harrison M."/>
            <person name="Strong C."/>
            <person name="Farmer C."/>
            <person name="Delahaunty K."/>
            <person name="Markovic C."/>
            <person name="Hall O."/>
            <person name="Minx P."/>
            <person name="Tomlinson C."/>
            <person name="Mitreva M."/>
            <person name="Nelson J."/>
            <person name="Hou S."/>
            <person name="Wollam A."/>
            <person name="Pepin K.H."/>
            <person name="Johnson M."/>
            <person name="Bhonagiri V."/>
            <person name="Nash W.E."/>
            <person name="Warren W."/>
            <person name="Chinwalla A."/>
            <person name="Mardis E.R."/>
            <person name="Wilson R.K."/>
        </authorList>
    </citation>
    <scope>NUCLEOTIDE SEQUENCE [LARGE SCALE GENOMIC DNA]</scope>
    <source>
        <strain evidence="2">DSM 14600</strain>
    </source>
</reference>
<proteinExistence type="predicted"/>
<evidence type="ECO:0000259" key="1">
    <source>
        <dbReference type="Pfam" id="PF00239"/>
    </source>
</evidence>
<dbReference type="GO" id="GO:0000150">
    <property type="term" value="F:DNA strand exchange activity"/>
    <property type="evidence" value="ECO:0007669"/>
    <property type="project" value="InterPro"/>
</dbReference>
<comment type="caution">
    <text evidence="2">The sequence shown here is derived from an EMBL/GenBank/DDBJ whole genome shotgun (WGS) entry which is preliminary data.</text>
</comment>
<dbReference type="InterPro" id="IPR036162">
    <property type="entry name" value="Resolvase-like_N_sf"/>
</dbReference>
<sequence>MLNQIILRGSIFSHITKKQYIQSRDDWQFVHMYTDESITGTSTKKREGFKQMVADALDGQIDLIITKSVSRFARNTVDSWHGLVDYATVYSEYDIRFTFKNGQEIKA</sequence>
<dbReference type="SUPFAM" id="SSF53041">
    <property type="entry name" value="Resolvase-like"/>
    <property type="match status" value="1"/>
</dbReference>
<dbReference type="CDD" id="cd00338">
    <property type="entry name" value="Ser_Recombinase"/>
    <property type="match status" value="1"/>
</dbReference>
<dbReference type="AlphaFoldDB" id="C4GD68"/>
<evidence type="ECO:0000313" key="2">
    <source>
        <dbReference type="EMBL" id="EEP27918.1"/>
    </source>
</evidence>
<protein>
    <submittedName>
        <fullName evidence="2">Site-specific recombinase, phage integrase family</fullName>
    </submittedName>
</protein>
<accession>C4GD68</accession>
<organism evidence="2 3">
    <name type="scientific">Shuttleworthella satelles DSM 14600</name>
    <dbReference type="NCBI Taxonomy" id="626523"/>
    <lineage>
        <taxon>Bacteria</taxon>
        <taxon>Bacillati</taxon>
        <taxon>Bacillota</taxon>
        <taxon>Clostridia</taxon>
        <taxon>Lachnospirales</taxon>
        <taxon>Lachnospiraceae</taxon>
        <taxon>Shuttleworthella</taxon>
    </lineage>
</organism>
<dbReference type="GO" id="GO:0003677">
    <property type="term" value="F:DNA binding"/>
    <property type="evidence" value="ECO:0007669"/>
    <property type="project" value="InterPro"/>
</dbReference>
<dbReference type="Proteomes" id="UP000003494">
    <property type="component" value="Unassembled WGS sequence"/>
</dbReference>
<gene>
    <name evidence="2" type="ORF">GCWU000342_01913</name>
</gene>
<dbReference type="eggNOG" id="COG1961">
    <property type="taxonomic scope" value="Bacteria"/>
</dbReference>
<dbReference type="HOGENOM" id="CLU_2208279_0_0_9"/>
<name>C4GD68_9FIRM</name>
<keyword evidence="3" id="KW-1185">Reference proteome</keyword>
<dbReference type="STRING" id="626523.GCWU000342_01913"/>
<dbReference type="EMBL" id="ACIP02000004">
    <property type="protein sequence ID" value="EEP27918.1"/>
    <property type="molecule type" value="Genomic_DNA"/>
</dbReference>
<evidence type="ECO:0000313" key="3">
    <source>
        <dbReference type="Proteomes" id="UP000003494"/>
    </source>
</evidence>
<dbReference type="Gene3D" id="3.40.50.1390">
    <property type="entry name" value="Resolvase, N-terminal catalytic domain"/>
    <property type="match status" value="1"/>
</dbReference>
<feature type="domain" description="Resolvase/invertase-type recombinase catalytic" evidence="1">
    <location>
        <begin position="20"/>
        <end position="80"/>
    </location>
</feature>
<dbReference type="InterPro" id="IPR006119">
    <property type="entry name" value="Resolv_N"/>
</dbReference>